<gene>
    <name evidence="1" type="ORF">SAMN06265370_10746</name>
</gene>
<name>A0A238WRY3_9RHOB</name>
<organism evidence="1 2">
    <name type="scientific">Puniceibacterium sediminis</name>
    <dbReference type="NCBI Taxonomy" id="1608407"/>
    <lineage>
        <taxon>Bacteria</taxon>
        <taxon>Pseudomonadati</taxon>
        <taxon>Pseudomonadota</taxon>
        <taxon>Alphaproteobacteria</taxon>
        <taxon>Rhodobacterales</taxon>
        <taxon>Paracoccaceae</taxon>
        <taxon>Puniceibacterium</taxon>
    </lineage>
</organism>
<keyword evidence="2" id="KW-1185">Reference proteome</keyword>
<evidence type="ECO:0000313" key="1">
    <source>
        <dbReference type="EMBL" id="SNR49296.1"/>
    </source>
</evidence>
<dbReference type="EMBL" id="FZNN01000007">
    <property type="protein sequence ID" value="SNR49296.1"/>
    <property type="molecule type" value="Genomic_DNA"/>
</dbReference>
<accession>A0A238WRY3</accession>
<reference evidence="1 2" key="1">
    <citation type="submission" date="2017-06" db="EMBL/GenBank/DDBJ databases">
        <authorList>
            <person name="Kim H.J."/>
            <person name="Triplett B.A."/>
        </authorList>
    </citation>
    <scope>NUCLEOTIDE SEQUENCE [LARGE SCALE GENOMIC DNA]</scope>
    <source>
        <strain evidence="1 2">DSM 29052</strain>
    </source>
</reference>
<proteinExistence type="predicted"/>
<dbReference type="Proteomes" id="UP000198417">
    <property type="component" value="Unassembled WGS sequence"/>
</dbReference>
<sequence length="66" mass="6962">MRALAQDHAEPVYGCGTRKPAAGCAAGHVDQKELASGEPFPGQLLAYCRPVFSAETCSESPVRSKL</sequence>
<dbReference type="AlphaFoldDB" id="A0A238WRY3"/>
<protein>
    <submittedName>
        <fullName evidence="1">Uncharacterized protein</fullName>
    </submittedName>
</protein>
<evidence type="ECO:0000313" key="2">
    <source>
        <dbReference type="Proteomes" id="UP000198417"/>
    </source>
</evidence>